<comment type="caution">
    <text evidence="2">The sequence shown here is derived from an EMBL/GenBank/DDBJ whole genome shotgun (WGS) entry which is preliminary data.</text>
</comment>
<reference evidence="2" key="1">
    <citation type="submission" date="2022-04" db="EMBL/GenBank/DDBJ databases">
        <title>Carnegiea gigantea Genome sequencing and assembly v2.</title>
        <authorList>
            <person name="Copetti D."/>
            <person name="Sanderson M.J."/>
            <person name="Burquez A."/>
            <person name="Wojciechowski M.F."/>
        </authorList>
    </citation>
    <scope>NUCLEOTIDE SEQUENCE</scope>
    <source>
        <strain evidence="2">SGP5-SGP5p</strain>
        <tissue evidence="2">Aerial part</tissue>
    </source>
</reference>
<name>A0A9Q1GQD7_9CARY</name>
<feature type="domain" description="Ycf2 N-terminal" evidence="1">
    <location>
        <begin position="64"/>
        <end position="199"/>
    </location>
</feature>
<dbReference type="OrthoDB" id="1852053at2759"/>
<dbReference type="Proteomes" id="UP001153076">
    <property type="component" value="Unassembled WGS sequence"/>
</dbReference>
<dbReference type="Pfam" id="PF05695">
    <property type="entry name" value="Ycf2"/>
    <property type="match status" value="1"/>
</dbReference>
<sequence length="200" mass="23392">MKWSASSNIKGLGQLFYQMILSLFPISSRETSGLFLFKTERIERELNLVRQCVVYKGGSRSLDSINNRERTEIQLDRFPKCLSGYSSISRLFTEREKQMIIHLVPEEIKELLENPTRFICSFFSGRWLELHIYSNPSERSTRKQEDVSFALSRRSENKEMVNLFKIISYLQNTISIHPISSDLECDMVLKDELDMDSSEE</sequence>
<evidence type="ECO:0000313" key="2">
    <source>
        <dbReference type="EMBL" id="KAJ8424213.1"/>
    </source>
</evidence>
<organism evidence="2 3">
    <name type="scientific">Carnegiea gigantea</name>
    <dbReference type="NCBI Taxonomy" id="171969"/>
    <lineage>
        <taxon>Eukaryota</taxon>
        <taxon>Viridiplantae</taxon>
        <taxon>Streptophyta</taxon>
        <taxon>Embryophyta</taxon>
        <taxon>Tracheophyta</taxon>
        <taxon>Spermatophyta</taxon>
        <taxon>Magnoliopsida</taxon>
        <taxon>eudicotyledons</taxon>
        <taxon>Gunneridae</taxon>
        <taxon>Pentapetalae</taxon>
        <taxon>Caryophyllales</taxon>
        <taxon>Cactineae</taxon>
        <taxon>Cactaceae</taxon>
        <taxon>Cactoideae</taxon>
        <taxon>Echinocereeae</taxon>
        <taxon>Carnegiea</taxon>
    </lineage>
</organism>
<gene>
    <name evidence="2" type="ORF">Cgig2_033097</name>
</gene>
<keyword evidence="3" id="KW-1185">Reference proteome</keyword>
<evidence type="ECO:0000313" key="3">
    <source>
        <dbReference type="Proteomes" id="UP001153076"/>
    </source>
</evidence>
<dbReference type="EMBL" id="JAKOGI010001736">
    <property type="protein sequence ID" value="KAJ8424213.1"/>
    <property type="molecule type" value="Genomic_DNA"/>
</dbReference>
<evidence type="ECO:0000259" key="1">
    <source>
        <dbReference type="Pfam" id="PF05695"/>
    </source>
</evidence>
<accession>A0A9Q1GQD7</accession>
<protein>
    <recommendedName>
        <fullName evidence="1">Ycf2 N-terminal domain-containing protein</fullName>
    </recommendedName>
</protein>
<dbReference type="InterPro" id="IPR056777">
    <property type="entry name" value="Ycf2_N"/>
</dbReference>
<dbReference type="AlphaFoldDB" id="A0A9Q1GQD7"/>
<proteinExistence type="predicted"/>